<gene>
    <name evidence="6" type="ORF">FB472_0555</name>
</gene>
<evidence type="ECO:0000313" key="6">
    <source>
        <dbReference type="EMBL" id="TQO19023.1"/>
    </source>
</evidence>
<feature type="region of interest" description="Disordered" evidence="4">
    <location>
        <begin position="662"/>
        <end position="695"/>
    </location>
</feature>
<dbReference type="RefSeq" id="WP_246078035.1">
    <property type="nucleotide sequence ID" value="NZ_VFRA01000001.1"/>
</dbReference>
<dbReference type="InterPro" id="IPR003593">
    <property type="entry name" value="AAA+_ATPase"/>
</dbReference>
<feature type="compositionally biased region" description="Low complexity" evidence="4">
    <location>
        <begin position="662"/>
        <end position="671"/>
    </location>
</feature>
<dbReference type="InterPro" id="IPR027417">
    <property type="entry name" value="P-loop_NTPase"/>
</dbReference>
<dbReference type="CDD" id="cd01127">
    <property type="entry name" value="TrwB_TraG_TraD_VirD4"/>
    <property type="match status" value="1"/>
</dbReference>
<evidence type="ECO:0000256" key="1">
    <source>
        <dbReference type="ARBA" id="ARBA00022741"/>
    </source>
</evidence>
<dbReference type="GO" id="GO:0003677">
    <property type="term" value="F:DNA binding"/>
    <property type="evidence" value="ECO:0007669"/>
    <property type="project" value="InterPro"/>
</dbReference>
<dbReference type="Gene3D" id="3.40.50.300">
    <property type="entry name" value="P-loop containing nucleotide triphosphate hydrolases"/>
    <property type="match status" value="2"/>
</dbReference>
<dbReference type="Pfam" id="PF01580">
    <property type="entry name" value="FtsK_SpoIIIE"/>
    <property type="match status" value="1"/>
</dbReference>
<evidence type="ECO:0000313" key="7">
    <source>
        <dbReference type="Proteomes" id="UP000316560"/>
    </source>
</evidence>
<evidence type="ECO:0000256" key="2">
    <source>
        <dbReference type="ARBA" id="ARBA00022840"/>
    </source>
</evidence>
<proteinExistence type="predicted"/>
<dbReference type="CDD" id="cd01120">
    <property type="entry name" value="RecA-like_superfamily"/>
    <property type="match status" value="1"/>
</dbReference>
<name>A0A8H2K5A2_9MICO</name>
<reference evidence="6 7" key="1">
    <citation type="submission" date="2019-06" db="EMBL/GenBank/DDBJ databases">
        <title>Sequencing the genomes of 1000 actinobacteria strains.</title>
        <authorList>
            <person name="Klenk H.-P."/>
        </authorList>
    </citation>
    <scope>NUCLEOTIDE SEQUENCE [LARGE SCALE GENOMIC DNA]</scope>
    <source>
        <strain evidence="6 7">DSM 21947</strain>
    </source>
</reference>
<dbReference type="Proteomes" id="UP000316560">
    <property type="component" value="Unassembled WGS sequence"/>
</dbReference>
<dbReference type="SUPFAM" id="SSF52540">
    <property type="entry name" value="P-loop containing nucleoside triphosphate hydrolases"/>
    <property type="match status" value="2"/>
</dbReference>
<evidence type="ECO:0000256" key="3">
    <source>
        <dbReference type="PROSITE-ProRule" id="PRU00289"/>
    </source>
</evidence>
<evidence type="ECO:0000256" key="4">
    <source>
        <dbReference type="SAM" id="MobiDB-lite"/>
    </source>
</evidence>
<dbReference type="PANTHER" id="PTHR22683:SF1">
    <property type="entry name" value="TYPE VII SECRETION SYSTEM PROTEIN ESSC"/>
    <property type="match status" value="1"/>
</dbReference>
<feature type="domain" description="FtsK" evidence="5">
    <location>
        <begin position="398"/>
        <end position="580"/>
    </location>
</feature>
<protein>
    <submittedName>
        <fullName evidence="6">S-DNA-T family DNA segregation ATPase FtsK/SpoIIIE</fullName>
    </submittedName>
</protein>
<comment type="caution">
    <text evidence="6">The sequence shown here is derived from an EMBL/GenBank/DDBJ whole genome shotgun (WGS) entry which is preliminary data.</text>
</comment>
<dbReference type="PANTHER" id="PTHR22683">
    <property type="entry name" value="SPORULATION PROTEIN RELATED"/>
    <property type="match status" value="1"/>
</dbReference>
<keyword evidence="1 3" id="KW-0547">Nucleotide-binding</keyword>
<organism evidence="6 7">
    <name type="scientific">Rhodoglobus vestalii</name>
    <dbReference type="NCBI Taxonomy" id="193384"/>
    <lineage>
        <taxon>Bacteria</taxon>
        <taxon>Bacillati</taxon>
        <taxon>Actinomycetota</taxon>
        <taxon>Actinomycetes</taxon>
        <taxon>Micrococcales</taxon>
        <taxon>Microbacteriaceae</taxon>
        <taxon>Rhodoglobus</taxon>
    </lineage>
</organism>
<dbReference type="AlphaFoldDB" id="A0A8H2K5A2"/>
<dbReference type="PROSITE" id="PS50901">
    <property type="entry name" value="FTSK"/>
    <property type="match status" value="1"/>
</dbReference>
<dbReference type="InterPro" id="IPR002543">
    <property type="entry name" value="FtsK_dom"/>
</dbReference>
<sequence length="1033" mass="110226">MTDSHSTGPHATDAPAADAPASIARITDSRITLPSAPQPAPPFRFPVVAATVPIVASVAIWLITGSMFALIFAALGPLAATGSYIDSRVTARKNRRAEAARFAQQVSATQLSIDAYHGRESVDLAERTPSALIVVRDVHTDSARWLREPRDVLPVHLGYGSVRSNLVIDGVAAPDRPDASTDEQFQHLTERAAHLHNASIAVNARLGIAIFGNELIALSIARALAIQLARALSPTTSWVRLRGVFGAEGWGSHLPHRVLRSDGGVDAVGGSHERASVHWGQLGEDLPCVSISVVSRQEQVPSGHRIIIRATDHEIAVVSHPDKHQRRKFDPSFLGREQALGWARVAQGIASRDGLASNDGAVPESLQFNELLTQLAAVSEPNIPQAHSLESRPAAGSHGPIMIDLVSHGPHAIVGGTTGSGKSELLIAWVLAMAAESSPSDVTFLLVDFKGGSAFDHLIQLPHTVGIITDLDKAAADRAFASLRAELQYRERALAQAGARDISELETLPRLVIVIDEFAAMMADYPQLHTLFSDIAARGRSLGVHLILCTQRPSGVVRDALLANADLRISLRVNNGADSSAVIGSDRAAELHANAKGRAWVAHGSSSAELVQFALATPDDATAVAERWPGNYSQRRPWCEPLEQRIPLRLVIEMSTAPAANNTASAARNTAQGNNARSPHHTHSPHLNPSATDIHTDRGTDSVFFGLTDLPDEQRRGLAQWSPVMDGNVLIVGAPGSGKSVAIATFSAASPEEDVLIIAGGPEPTAFWDVLAELHSQLDHSEPGSSAPGDKEDGRTVLMLDDLDALVSRYDDDYRLAVLDKLTRLLREGPAHNIWIVASAQRITPALQSLVQLIPNTLRLRLGSRQDFVLAGGVSADFDPSLPPGGGVWKGVRAQVALSDSRPPVARPPVVVTLKRTQNLAIATSRPGATAAALTAAGWQVRNLEGAPGAERELLVAATTKPVALIGSLDEWQSRWGALALLRAHTTVLLDGCTPSDYRQLTRARELPPPLAAGSGHYWRVAEGRSDRVRMPH</sequence>
<evidence type="ECO:0000259" key="5">
    <source>
        <dbReference type="PROSITE" id="PS50901"/>
    </source>
</evidence>
<feature type="binding site" evidence="3">
    <location>
        <begin position="416"/>
        <end position="423"/>
    </location>
    <ligand>
        <name>ATP</name>
        <dbReference type="ChEBI" id="CHEBI:30616"/>
    </ligand>
</feature>
<dbReference type="InterPro" id="IPR050206">
    <property type="entry name" value="FtsK/SpoIIIE/SftA"/>
</dbReference>
<dbReference type="GO" id="GO:0005524">
    <property type="term" value="F:ATP binding"/>
    <property type="evidence" value="ECO:0007669"/>
    <property type="project" value="UniProtKB-UniRule"/>
</dbReference>
<keyword evidence="7" id="KW-1185">Reference proteome</keyword>
<keyword evidence="2 3" id="KW-0067">ATP-binding</keyword>
<dbReference type="SMART" id="SM00382">
    <property type="entry name" value="AAA"/>
    <property type="match status" value="2"/>
</dbReference>
<accession>A0A8H2K5A2</accession>
<dbReference type="EMBL" id="VFRA01000001">
    <property type="protein sequence ID" value="TQO19023.1"/>
    <property type="molecule type" value="Genomic_DNA"/>
</dbReference>